<dbReference type="HOGENOM" id="CLU_126693_0_0_1"/>
<keyword evidence="1" id="KW-0732">Signal</keyword>
<accession>R9P9A8</accession>
<gene>
    <name evidence="2" type="ORF">PHSY_005517</name>
</gene>
<dbReference type="RefSeq" id="XP_012191516.1">
    <property type="nucleotide sequence ID" value="XM_012336126.1"/>
</dbReference>
<keyword evidence="3" id="KW-1185">Reference proteome</keyword>
<sequence>MRRFIFTLTLLLISILVLNSFPSRGSDFDGQLDHDVNPEIAEQIQEIKEAQHAVESLERYASVPPDYFSPLVGYTEEAAERARSHVASSSSRFFLRPDSRYLGAVVAYSTFSFHHPRTHRRVFAVAMLRLRKHREGGFLGEAYFPEGLMLGEKRDLWQRLNRQATFDRRDLIRHFGPLALHLP</sequence>
<dbReference type="GeneID" id="24110795"/>
<evidence type="ECO:0000313" key="2">
    <source>
        <dbReference type="EMBL" id="GAC97929.1"/>
    </source>
</evidence>
<organism evidence="2 3">
    <name type="scientific">Pseudozyma hubeiensis (strain SY62)</name>
    <name type="common">Yeast</name>
    <dbReference type="NCBI Taxonomy" id="1305764"/>
    <lineage>
        <taxon>Eukaryota</taxon>
        <taxon>Fungi</taxon>
        <taxon>Dikarya</taxon>
        <taxon>Basidiomycota</taxon>
        <taxon>Ustilaginomycotina</taxon>
        <taxon>Ustilaginomycetes</taxon>
        <taxon>Ustilaginales</taxon>
        <taxon>Ustilaginaceae</taxon>
        <taxon>Pseudozyma</taxon>
    </lineage>
</organism>
<dbReference type="OrthoDB" id="2556088at2759"/>
<reference evidence="3" key="1">
    <citation type="journal article" date="2013" name="Genome Announc.">
        <title>Draft genome sequence of the basidiomycetous yeast-like fungus Pseudozyma hubeiensis SY62, which produces an abundant amount of the biosurfactant mannosylerythritol lipids.</title>
        <authorList>
            <person name="Konishi M."/>
            <person name="Hatada Y."/>
            <person name="Horiuchi J."/>
        </authorList>
    </citation>
    <scope>NUCLEOTIDE SEQUENCE [LARGE SCALE GENOMIC DNA]</scope>
    <source>
        <strain evidence="3">SY62</strain>
    </source>
</reference>
<proteinExistence type="predicted"/>
<dbReference type="AlphaFoldDB" id="R9P9A8"/>
<feature type="chain" id="PRO_5004478444" evidence="1">
    <location>
        <begin position="26"/>
        <end position="183"/>
    </location>
</feature>
<dbReference type="Proteomes" id="UP000014071">
    <property type="component" value="Unassembled WGS sequence"/>
</dbReference>
<protein>
    <submittedName>
        <fullName evidence="2">Chaperone</fullName>
    </submittedName>
</protein>
<dbReference type="eggNOG" id="ENOG502T7TZ">
    <property type="taxonomic scope" value="Eukaryota"/>
</dbReference>
<feature type="signal peptide" evidence="1">
    <location>
        <begin position="1"/>
        <end position="25"/>
    </location>
</feature>
<dbReference type="EMBL" id="DF238814">
    <property type="protein sequence ID" value="GAC97929.1"/>
    <property type="molecule type" value="Genomic_DNA"/>
</dbReference>
<evidence type="ECO:0000256" key="1">
    <source>
        <dbReference type="SAM" id="SignalP"/>
    </source>
</evidence>
<name>R9P9A8_PSEHS</name>
<evidence type="ECO:0000313" key="3">
    <source>
        <dbReference type="Proteomes" id="UP000014071"/>
    </source>
</evidence>